<dbReference type="PRINTS" id="PR00949">
    <property type="entry name" value="TYPE3IMAPROT"/>
</dbReference>
<reference evidence="2" key="1">
    <citation type="journal article" date="2014" name="Genome Announc.">
        <title>Draft Genome Sequence of Clostridium straminisolvens Strain JCM 21531T, Isolated from a Cellulose-Degrading Bacterial Community.</title>
        <authorList>
            <person name="Yuki M."/>
            <person name="Oshima K."/>
            <person name="Suda W."/>
            <person name="Sakamoto M."/>
            <person name="Kitamura K."/>
            <person name="Iida T."/>
            <person name="Hattori M."/>
            <person name="Ohkuma M."/>
        </authorList>
    </citation>
    <scope>NUCLEOTIDE SEQUENCE [LARGE SCALE GENOMIC DNA]</scope>
    <source>
        <strain evidence="2">JCM 21531</strain>
    </source>
</reference>
<dbReference type="PANTHER" id="PTHR30161">
    <property type="entry name" value="FLAGELLAR EXPORT PROTEIN, MEMBRANE FLHA SUBUNIT-RELATED"/>
    <property type="match status" value="1"/>
</dbReference>
<dbReference type="PANTHER" id="PTHR30161:SF1">
    <property type="entry name" value="FLAGELLAR BIOSYNTHESIS PROTEIN FLHA-RELATED"/>
    <property type="match status" value="1"/>
</dbReference>
<dbReference type="Proteomes" id="UP000019109">
    <property type="component" value="Unassembled WGS sequence"/>
</dbReference>
<keyword evidence="1" id="KW-0472">Membrane</keyword>
<keyword evidence="2" id="KW-0282">Flagellum</keyword>
<dbReference type="EMBL" id="BAVR01000028">
    <property type="protein sequence ID" value="GAE88983.1"/>
    <property type="molecule type" value="Genomic_DNA"/>
</dbReference>
<dbReference type="GO" id="GO:0005886">
    <property type="term" value="C:plasma membrane"/>
    <property type="evidence" value="ECO:0007669"/>
    <property type="project" value="TreeGrafter"/>
</dbReference>
<feature type="transmembrane region" description="Helical" evidence="1">
    <location>
        <begin position="6"/>
        <end position="25"/>
    </location>
</feature>
<evidence type="ECO:0000256" key="1">
    <source>
        <dbReference type="SAM" id="Phobius"/>
    </source>
</evidence>
<sequence>MKAKLGDISVAVMFVAVVLVIILPVPSGILDVLLALNISLAIVILLNVVYSKEPLQLSVFPSLLLFTTLYRMALNIKSTTLILSQGEAGRLFKDSETLLPRETLW</sequence>
<keyword evidence="2" id="KW-0969">Cilium</keyword>
<keyword evidence="1" id="KW-0812">Transmembrane</keyword>
<dbReference type="STRING" id="1294263.JCM21531_2473"/>
<gene>
    <name evidence="2" type="ORF">JCM21531_2473</name>
</gene>
<dbReference type="InterPro" id="IPR001712">
    <property type="entry name" value="T3SS_FHIPEP"/>
</dbReference>
<dbReference type="Pfam" id="PF00771">
    <property type="entry name" value="FHIPEP"/>
    <property type="match status" value="1"/>
</dbReference>
<keyword evidence="3" id="KW-1185">Reference proteome</keyword>
<protein>
    <submittedName>
        <fullName evidence="2">Flagellar biosynthesis protein FlhA</fullName>
    </submittedName>
</protein>
<organism evidence="2 3">
    <name type="scientific">Acetivibrio straminisolvens JCM 21531</name>
    <dbReference type="NCBI Taxonomy" id="1294263"/>
    <lineage>
        <taxon>Bacteria</taxon>
        <taxon>Bacillati</taxon>
        <taxon>Bacillota</taxon>
        <taxon>Clostridia</taxon>
        <taxon>Eubacteriales</taxon>
        <taxon>Oscillospiraceae</taxon>
        <taxon>Acetivibrio</taxon>
    </lineage>
</organism>
<evidence type="ECO:0000313" key="3">
    <source>
        <dbReference type="Proteomes" id="UP000019109"/>
    </source>
</evidence>
<dbReference type="GO" id="GO:0044780">
    <property type="term" value="P:bacterial-type flagellum assembly"/>
    <property type="evidence" value="ECO:0007669"/>
    <property type="project" value="TreeGrafter"/>
</dbReference>
<name>W4V848_9FIRM</name>
<feature type="transmembrane region" description="Helical" evidence="1">
    <location>
        <begin position="32"/>
        <end position="50"/>
    </location>
</feature>
<dbReference type="AlphaFoldDB" id="W4V848"/>
<proteinExistence type="predicted"/>
<feature type="transmembrane region" description="Helical" evidence="1">
    <location>
        <begin position="56"/>
        <end position="74"/>
    </location>
</feature>
<keyword evidence="1" id="KW-1133">Transmembrane helix</keyword>
<dbReference type="GO" id="GO:0009306">
    <property type="term" value="P:protein secretion"/>
    <property type="evidence" value="ECO:0007669"/>
    <property type="project" value="InterPro"/>
</dbReference>
<evidence type="ECO:0000313" key="2">
    <source>
        <dbReference type="EMBL" id="GAE88983.1"/>
    </source>
</evidence>
<accession>W4V848</accession>
<comment type="caution">
    <text evidence="2">The sequence shown here is derived from an EMBL/GenBank/DDBJ whole genome shotgun (WGS) entry which is preliminary data.</text>
</comment>
<keyword evidence="2" id="KW-0966">Cell projection</keyword>